<dbReference type="SUPFAM" id="SSF54909">
    <property type="entry name" value="Dimeric alpha+beta barrel"/>
    <property type="match status" value="1"/>
</dbReference>
<sequence length="121" mass="13993">MKYEEEITMYMVSNTIQVLEGYGDQILERFKIRQGIEDMPGFKELKVLKSLGKQGYDEVLVHTVWQDKAAFENWFSSREFHLAHRKPARTETGEKMVVSNSIDHYEVIVESDTTLAVGYVG</sequence>
<dbReference type="Gene3D" id="3.30.70.100">
    <property type="match status" value="1"/>
</dbReference>
<evidence type="ECO:0000259" key="1">
    <source>
        <dbReference type="PROSITE" id="PS51725"/>
    </source>
</evidence>
<protein>
    <submittedName>
        <fullName evidence="2">Antibiotic biosynthesis monooxygenase</fullName>
    </submittedName>
</protein>
<dbReference type="Proteomes" id="UP000245938">
    <property type="component" value="Unassembled WGS sequence"/>
</dbReference>
<reference evidence="2 3" key="1">
    <citation type="submission" date="2018-05" db="EMBL/GenBank/DDBJ databases">
        <title>Kurthia sibirica genome sequence.</title>
        <authorList>
            <person name="Maclea K.S."/>
            <person name="Goen A.E."/>
        </authorList>
    </citation>
    <scope>NUCLEOTIDE SEQUENCE [LARGE SCALE GENOMIC DNA]</scope>
    <source>
        <strain evidence="2 3">ATCC 49154</strain>
    </source>
</reference>
<proteinExistence type="predicted"/>
<evidence type="ECO:0000313" key="2">
    <source>
        <dbReference type="EMBL" id="PWI24412.1"/>
    </source>
</evidence>
<dbReference type="EMBL" id="QFVR01000022">
    <property type="protein sequence ID" value="PWI24412.1"/>
    <property type="molecule type" value="Genomic_DNA"/>
</dbReference>
<feature type="domain" description="ABM" evidence="1">
    <location>
        <begin position="10"/>
        <end position="99"/>
    </location>
</feature>
<dbReference type="PANTHER" id="PTHR34474">
    <property type="entry name" value="SIGNAL TRANSDUCTION PROTEIN TRAP"/>
    <property type="match status" value="1"/>
</dbReference>
<dbReference type="Pfam" id="PF03992">
    <property type="entry name" value="ABM"/>
    <property type="match status" value="1"/>
</dbReference>
<dbReference type="InterPro" id="IPR007138">
    <property type="entry name" value="ABM_dom"/>
</dbReference>
<organism evidence="2 3">
    <name type="scientific">Kurthia sibirica</name>
    <dbReference type="NCBI Taxonomy" id="202750"/>
    <lineage>
        <taxon>Bacteria</taxon>
        <taxon>Bacillati</taxon>
        <taxon>Bacillota</taxon>
        <taxon>Bacilli</taxon>
        <taxon>Bacillales</taxon>
        <taxon>Caryophanaceae</taxon>
        <taxon>Kurthia</taxon>
    </lineage>
</organism>
<dbReference type="InterPro" id="IPR050404">
    <property type="entry name" value="Heme-degrading_MO"/>
</dbReference>
<keyword evidence="2" id="KW-0503">Monooxygenase</keyword>
<name>A0A2U3AIM4_9BACL</name>
<dbReference type="PROSITE" id="PS51725">
    <property type="entry name" value="ABM"/>
    <property type="match status" value="1"/>
</dbReference>
<gene>
    <name evidence="2" type="ORF">DEX24_13835</name>
</gene>
<dbReference type="AlphaFoldDB" id="A0A2U3AIM4"/>
<keyword evidence="2" id="KW-0560">Oxidoreductase</keyword>
<comment type="caution">
    <text evidence="2">The sequence shown here is derived from an EMBL/GenBank/DDBJ whole genome shotgun (WGS) entry which is preliminary data.</text>
</comment>
<dbReference type="InterPro" id="IPR011008">
    <property type="entry name" value="Dimeric_a/b-barrel"/>
</dbReference>
<dbReference type="PANTHER" id="PTHR34474:SF4">
    <property type="entry name" value="HEME OXYGENASE (STAPHYLOBILIN-PRODUCING) 1"/>
    <property type="match status" value="1"/>
</dbReference>
<keyword evidence="3" id="KW-1185">Reference proteome</keyword>
<evidence type="ECO:0000313" key="3">
    <source>
        <dbReference type="Proteomes" id="UP000245938"/>
    </source>
</evidence>
<dbReference type="GO" id="GO:0004497">
    <property type="term" value="F:monooxygenase activity"/>
    <property type="evidence" value="ECO:0007669"/>
    <property type="project" value="UniProtKB-KW"/>
</dbReference>
<dbReference type="OrthoDB" id="2352283at2"/>
<accession>A0A2U3AIM4</accession>